<sequence length="260" mass="28990">MTVKTTEIDGNKIRYFEEGTSTNTLLLLHGLGASADRWENVIPFFAKKFRVIVPDLIGFGYSDKPMVDYTTDYFAEFVSKFVSKLGIKNLNIIGSSLGGEIAAEYIINHNVNVTKLVLVSPSGMMKHSTPALNSYISAALYPNNKTALNAFQTMSGRKKIDEKIVSGFIERMQLPNAKMAFMSTLLGLSNSKVVTEKLQLITIPTLIVWGENDPVIPIEYAQSFVSGINDCRFYKMLGCAHTPYVEKPEKFFQIVSDFLN</sequence>
<name>A0A075FVX2_9ARCH</name>
<proteinExistence type="predicted"/>
<dbReference type="EMBL" id="KF900401">
    <property type="protein sequence ID" value="AIE93631.1"/>
    <property type="molecule type" value="Genomic_DNA"/>
</dbReference>
<organism evidence="2">
    <name type="scientific">uncultured marine thaumarchaeote AD1000_39_D02</name>
    <dbReference type="NCBI Taxonomy" id="1455912"/>
    <lineage>
        <taxon>Archaea</taxon>
        <taxon>Nitrososphaerota</taxon>
        <taxon>environmental samples</taxon>
    </lineage>
</organism>
<protein>
    <submittedName>
        <fullName evidence="2">Alpha/beta hydrolase fold containing protein</fullName>
    </submittedName>
</protein>
<dbReference type="InterPro" id="IPR000073">
    <property type="entry name" value="AB_hydrolase_1"/>
</dbReference>
<dbReference type="Pfam" id="PF00561">
    <property type="entry name" value="Abhydrolase_1"/>
    <property type="match status" value="1"/>
</dbReference>
<accession>A0A075FVX2</accession>
<dbReference type="InterPro" id="IPR029058">
    <property type="entry name" value="AB_hydrolase_fold"/>
</dbReference>
<dbReference type="SUPFAM" id="SSF53474">
    <property type="entry name" value="alpha/beta-Hydrolases"/>
    <property type="match status" value="1"/>
</dbReference>
<reference evidence="2" key="1">
    <citation type="journal article" date="2014" name="Genome Biol. Evol.">
        <title>Pangenome evidence for extensive interdomain horizontal transfer affecting lineage core and shell genes in uncultured planktonic thaumarchaeota and euryarchaeota.</title>
        <authorList>
            <person name="Deschamps P."/>
            <person name="Zivanovic Y."/>
            <person name="Moreira D."/>
            <person name="Rodriguez-Valera F."/>
            <person name="Lopez-Garcia P."/>
        </authorList>
    </citation>
    <scope>NUCLEOTIDE SEQUENCE</scope>
</reference>
<feature type="domain" description="AB hydrolase-1" evidence="1">
    <location>
        <begin position="24"/>
        <end position="248"/>
    </location>
</feature>
<dbReference type="PRINTS" id="PR00111">
    <property type="entry name" value="ABHYDROLASE"/>
</dbReference>
<dbReference type="Gene3D" id="3.40.50.1820">
    <property type="entry name" value="alpha/beta hydrolase"/>
    <property type="match status" value="1"/>
</dbReference>
<dbReference type="PANTHER" id="PTHR46438:SF11">
    <property type="entry name" value="LIPASE-RELATED"/>
    <property type="match status" value="1"/>
</dbReference>
<keyword evidence="2" id="KW-0378">Hydrolase</keyword>
<evidence type="ECO:0000259" key="1">
    <source>
        <dbReference type="Pfam" id="PF00561"/>
    </source>
</evidence>
<dbReference type="PANTHER" id="PTHR46438">
    <property type="entry name" value="ALPHA/BETA-HYDROLASES SUPERFAMILY PROTEIN"/>
    <property type="match status" value="1"/>
</dbReference>
<dbReference type="AlphaFoldDB" id="A0A075FVX2"/>
<dbReference type="GO" id="GO:0016787">
    <property type="term" value="F:hydrolase activity"/>
    <property type="evidence" value="ECO:0007669"/>
    <property type="project" value="UniProtKB-KW"/>
</dbReference>
<evidence type="ECO:0000313" key="2">
    <source>
        <dbReference type="EMBL" id="AIE93631.1"/>
    </source>
</evidence>